<reference evidence="2" key="1">
    <citation type="submission" date="2022-03" db="EMBL/GenBank/DDBJ databases">
        <authorList>
            <person name="Tunstrom K."/>
        </authorList>
    </citation>
    <scope>NUCLEOTIDE SEQUENCE</scope>
</reference>
<evidence type="ECO:0000313" key="3">
    <source>
        <dbReference type="Proteomes" id="UP001153954"/>
    </source>
</evidence>
<protein>
    <recommendedName>
        <fullName evidence="1">Reverse transcriptase domain-containing protein</fullName>
    </recommendedName>
</protein>
<evidence type="ECO:0000259" key="1">
    <source>
        <dbReference type="PROSITE" id="PS50878"/>
    </source>
</evidence>
<evidence type="ECO:0000313" key="2">
    <source>
        <dbReference type="EMBL" id="CAH2093353.1"/>
    </source>
</evidence>
<dbReference type="InterPro" id="IPR043502">
    <property type="entry name" value="DNA/RNA_pol_sf"/>
</dbReference>
<proteinExistence type="predicted"/>
<organism evidence="2 3">
    <name type="scientific">Euphydryas editha</name>
    <name type="common">Edith's checkerspot</name>
    <dbReference type="NCBI Taxonomy" id="104508"/>
    <lineage>
        <taxon>Eukaryota</taxon>
        <taxon>Metazoa</taxon>
        <taxon>Ecdysozoa</taxon>
        <taxon>Arthropoda</taxon>
        <taxon>Hexapoda</taxon>
        <taxon>Insecta</taxon>
        <taxon>Pterygota</taxon>
        <taxon>Neoptera</taxon>
        <taxon>Endopterygota</taxon>
        <taxon>Lepidoptera</taxon>
        <taxon>Glossata</taxon>
        <taxon>Ditrysia</taxon>
        <taxon>Papilionoidea</taxon>
        <taxon>Nymphalidae</taxon>
        <taxon>Nymphalinae</taxon>
        <taxon>Euphydryas</taxon>
    </lineage>
</organism>
<dbReference type="SUPFAM" id="SSF56672">
    <property type="entry name" value="DNA/RNA polymerases"/>
    <property type="match status" value="1"/>
</dbReference>
<accession>A0AAU9U2G8</accession>
<dbReference type="Pfam" id="PF00078">
    <property type="entry name" value="RVT_1"/>
    <property type="match status" value="1"/>
</dbReference>
<dbReference type="Proteomes" id="UP001153954">
    <property type="component" value="Unassembled WGS sequence"/>
</dbReference>
<name>A0AAU9U2G8_EUPED</name>
<dbReference type="AlphaFoldDB" id="A0AAU9U2G8"/>
<sequence>MFYEGVSISEANLFAITETGCNDSVHDSELIPPGYHIIRCDRADGRKQGGACLVATPWFELRRMAIPGDVIIDNQVFELPRTIIKNGEVLMEEECAGEFARFFQSVYKAEQPLLDVDASVAGAATVCEGARVHLDCLNLDDVRGALQRLKPKTSVGPDGIPPFLFRDCREVLAEPLLHIYNLCLKSAVFPETWKLTRVVPIPKGKMSSNVEGYRPVAILSTPAKVLEAAVHKRLYAQVSAQLTDAQHGFRPARSTTSNLLNYMSDVMTAVDSGIQIDAAYFDFKKAFDMVDNDVLLRKLASFGFTPHLLQFFASYMRDRQQFVEYAGYVSEPYHTRSGVSQGSNLGPFEFILMVNDLPDVLKEAKCLLFADDLKLYMEIGNQEDCERLQKDIDRVVAWSHRNGLQFNTSKCLTITFSRARHPIVNNYKIADVLMTRVSELRDLGVQLTSKLSFKEHIEKICKKAYRNLGFILRRAYDFKNIGAVIALYNTLVRSHLECNAGIWAPHETKYTLMLERIQNKFIRYLYLKQYGVYPFYPLKYPTLFILGMVGYNELRVRRQLAIAVYMFRLIRGKINNPELLERISFNVPDRYAERRRKPRLLAEPRARTNLLREAPLTRATRLLNQLSDRVDLFGCNMNEFTRAALSIICYD</sequence>
<gene>
    <name evidence="2" type="ORF">EEDITHA_LOCUS9026</name>
</gene>
<dbReference type="CDD" id="cd01650">
    <property type="entry name" value="RT_nLTR_like"/>
    <property type="match status" value="1"/>
</dbReference>
<comment type="caution">
    <text evidence="2">The sequence shown here is derived from an EMBL/GenBank/DDBJ whole genome shotgun (WGS) entry which is preliminary data.</text>
</comment>
<dbReference type="PROSITE" id="PS50878">
    <property type="entry name" value="RT_POL"/>
    <property type="match status" value="1"/>
</dbReference>
<dbReference type="PANTHER" id="PTHR33332">
    <property type="entry name" value="REVERSE TRANSCRIPTASE DOMAIN-CONTAINING PROTEIN"/>
    <property type="match status" value="1"/>
</dbReference>
<dbReference type="GO" id="GO:0071897">
    <property type="term" value="P:DNA biosynthetic process"/>
    <property type="evidence" value="ECO:0007669"/>
    <property type="project" value="UniProtKB-ARBA"/>
</dbReference>
<dbReference type="EMBL" id="CAKOGL010000013">
    <property type="protein sequence ID" value="CAH2093353.1"/>
    <property type="molecule type" value="Genomic_DNA"/>
</dbReference>
<feature type="domain" description="Reverse transcriptase" evidence="1">
    <location>
        <begin position="182"/>
        <end position="472"/>
    </location>
</feature>
<keyword evidence="3" id="KW-1185">Reference proteome</keyword>
<dbReference type="InterPro" id="IPR000477">
    <property type="entry name" value="RT_dom"/>
</dbReference>